<dbReference type="STRING" id="53326.A0A016V5E2"/>
<feature type="compositionally biased region" description="Basic and acidic residues" evidence="1">
    <location>
        <begin position="56"/>
        <end position="75"/>
    </location>
</feature>
<proteinExistence type="predicted"/>
<organism evidence="2 3">
    <name type="scientific">Ancylostoma ceylanicum</name>
    <dbReference type="NCBI Taxonomy" id="53326"/>
    <lineage>
        <taxon>Eukaryota</taxon>
        <taxon>Metazoa</taxon>
        <taxon>Ecdysozoa</taxon>
        <taxon>Nematoda</taxon>
        <taxon>Chromadorea</taxon>
        <taxon>Rhabditida</taxon>
        <taxon>Rhabditina</taxon>
        <taxon>Rhabditomorpha</taxon>
        <taxon>Strongyloidea</taxon>
        <taxon>Ancylostomatidae</taxon>
        <taxon>Ancylostomatinae</taxon>
        <taxon>Ancylostoma</taxon>
    </lineage>
</organism>
<comment type="caution">
    <text evidence="2">The sequence shown here is derived from an EMBL/GenBank/DDBJ whole genome shotgun (WGS) entry which is preliminary data.</text>
</comment>
<dbReference type="AlphaFoldDB" id="A0A016V5E2"/>
<feature type="region of interest" description="Disordered" evidence="1">
    <location>
        <begin position="97"/>
        <end position="140"/>
    </location>
</feature>
<protein>
    <recommendedName>
        <fullName evidence="4">Retrotransposon gag domain-containing protein</fullName>
    </recommendedName>
</protein>
<keyword evidence="3" id="KW-1185">Reference proteome</keyword>
<evidence type="ECO:0000256" key="1">
    <source>
        <dbReference type="SAM" id="MobiDB-lite"/>
    </source>
</evidence>
<feature type="region of interest" description="Disordered" evidence="1">
    <location>
        <begin position="56"/>
        <end position="76"/>
    </location>
</feature>
<dbReference type="Proteomes" id="UP000024635">
    <property type="component" value="Unassembled WGS sequence"/>
</dbReference>
<accession>A0A016V5E2</accession>
<dbReference type="OrthoDB" id="5874694at2759"/>
<reference evidence="3" key="1">
    <citation type="journal article" date="2015" name="Nat. Genet.">
        <title>The genome and transcriptome of the zoonotic hookworm Ancylostoma ceylanicum identify infection-specific gene families.</title>
        <authorList>
            <person name="Schwarz E.M."/>
            <person name="Hu Y."/>
            <person name="Antoshechkin I."/>
            <person name="Miller M.M."/>
            <person name="Sternberg P.W."/>
            <person name="Aroian R.V."/>
        </authorList>
    </citation>
    <scope>NUCLEOTIDE SEQUENCE</scope>
    <source>
        <strain evidence="3">HY135</strain>
    </source>
</reference>
<sequence length="340" mass="38946">MISLQAQMAREYTEAELLNDIAEMDCRERTTTATKGNSRTAEGRIQELEETVRLLKGEQRQKGTLETDGKDHDGIWEDYNTPQPEVVEIIKGFRQDAQEHCRQPYSTRPANDSREARDQGSSGRSDSESKSPSELGRGARRLTRDRRLEMYFKQTAIPPVEPFGAKEQQALSSFIASFKQKYPAEHWADVELRILFWDLLRGKARKQYDSMPRENREAPFEDMIDYFRERIEGGEQARQLMTYADLRRMRLRKGQSVTEFCISLESLTKTDFPDVAEEALSALVAHKLYDQFAASADPYHIMEAMESPEGGAAGAYTRAKEAALGCERSSSHRKRYYGDE</sequence>
<evidence type="ECO:0000313" key="2">
    <source>
        <dbReference type="EMBL" id="EYC21943.1"/>
    </source>
</evidence>
<evidence type="ECO:0000313" key="3">
    <source>
        <dbReference type="Proteomes" id="UP000024635"/>
    </source>
</evidence>
<dbReference type="EMBL" id="JARK01001354">
    <property type="protein sequence ID" value="EYC21943.1"/>
    <property type="molecule type" value="Genomic_DNA"/>
</dbReference>
<gene>
    <name evidence="2" type="primary">Acey_s0018.g3623</name>
    <name evidence="2" type="ORF">Y032_0018g3623</name>
</gene>
<evidence type="ECO:0008006" key="4">
    <source>
        <dbReference type="Google" id="ProtNLM"/>
    </source>
</evidence>
<name>A0A016V5E2_9BILA</name>